<evidence type="ECO:0000256" key="4">
    <source>
        <dbReference type="ARBA" id="ARBA00023066"/>
    </source>
</evidence>
<dbReference type="GO" id="GO:0008295">
    <property type="term" value="P:spermidine biosynthetic process"/>
    <property type="evidence" value="ECO:0007669"/>
    <property type="project" value="UniProtKB-KW"/>
</dbReference>
<comment type="caution">
    <text evidence="10">The sequence shown here is derived from an EMBL/GenBank/DDBJ whole genome shotgun (WGS) entry which is preliminary data.</text>
</comment>
<dbReference type="GO" id="GO:0004014">
    <property type="term" value="F:adenosylmethionine decarboxylase activity"/>
    <property type="evidence" value="ECO:0007669"/>
    <property type="project" value="InterPro"/>
</dbReference>
<keyword evidence="5" id="KW-0620">Polyamine biosynthesis</keyword>
<dbReference type="SUPFAM" id="SSF56276">
    <property type="entry name" value="S-adenosylmethionine decarboxylase"/>
    <property type="match status" value="1"/>
</dbReference>
<keyword evidence="7" id="KW-0456">Lyase</keyword>
<evidence type="ECO:0000256" key="8">
    <source>
        <dbReference type="ARBA" id="ARBA00023270"/>
    </source>
</evidence>
<accession>A0A2M7SAA2</accession>
<evidence type="ECO:0000256" key="9">
    <source>
        <dbReference type="ARBA" id="ARBA00023317"/>
    </source>
</evidence>
<evidence type="ECO:0000256" key="2">
    <source>
        <dbReference type="ARBA" id="ARBA00022793"/>
    </source>
</evidence>
<evidence type="ECO:0000313" key="10">
    <source>
        <dbReference type="EMBL" id="PIZ16411.1"/>
    </source>
</evidence>
<keyword evidence="9" id="KW-0670">Pyruvate</keyword>
<keyword evidence="2" id="KW-0210">Decarboxylase</keyword>
<keyword evidence="8" id="KW-0704">Schiff base</keyword>
<dbReference type="Gene3D" id="3.60.90.10">
    <property type="entry name" value="S-adenosylmethionine decarboxylase"/>
    <property type="match status" value="1"/>
</dbReference>
<proteinExistence type="predicted"/>
<dbReference type="InterPro" id="IPR003826">
    <property type="entry name" value="AdoMetDC_fam_prok"/>
</dbReference>
<dbReference type="Pfam" id="PF02675">
    <property type="entry name" value="AdoMet_dc"/>
    <property type="match status" value="1"/>
</dbReference>
<protein>
    <submittedName>
        <fullName evidence="10">Uncharacterized protein</fullName>
    </submittedName>
</protein>
<evidence type="ECO:0000313" key="11">
    <source>
        <dbReference type="Proteomes" id="UP000229307"/>
    </source>
</evidence>
<evidence type="ECO:0000256" key="5">
    <source>
        <dbReference type="ARBA" id="ARBA00023115"/>
    </source>
</evidence>
<dbReference type="PANTHER" id="PTHR33866:SF2">
    <property type="entry name" value="S-ADENOSYLMETHIONINE DECARBOXYLASE PROENZYME"/>
    <property type="match status" value="1"/>
</dbReference>
<keyword evidence="4" id="KW-0745">Spermidine biosynthesis</keyword>
<dbReference type="PANTHER" id="PTHR33866">
    <property type="entry name" value="S-ADENOSYLMETHIONINE DECARBOXYLASE PROENZYME"/>
    <property type="match status" value="1"/>
</dbReference>
<dbReference type="GO" id="GO:0005829">
    <property type="term" value="C:cytosol"/>
    <property type="evidence" value="ECO:0007669"/>
    <property type="project" value="TreeGrafter"/>
</dbReference>
<evidence type="ECO:0000256" key="3">
    <source>
        <dbReference type="ARBA" id="ARBA00022813"/>
    </source>
</evidence>
<dbReference type="EMBL" id="PFMR01000189">
    <property type="protein sequence ID" value="PIZ16411.1"/>
    <property type="molecule type" value="Genomic_DNA"/>
</dbReference>
<sequence length="122" mass="14483">MKDYSTNGVHFLVEYFGCRSQYLNNAYKIDRILRKVLRKNDFTIKCMDWAIHYPQGRTITAIIEESSVTITTWPEKQYLTINLHTCGGNIKGLMKDLRRFFRPHYVRSEKPYIIGNVPRSKY</sequence>
<gene>
    <name evidence="10" type="ORF">COY52_07140</name>
</gene>
<comment type="cofactor">
    <cofactor evidence="1">
        <name>pyruvate</name>
        <dbReference type="ChEBI" id="CHEBI:15361"/>
    </cofactor>
</comment>
<dbReference type="AlphaFoldDB" id="A0A2M7SAA2"/>
<evidence type="ECO:0000256" key="1">
    <source>
        <dbReference type="ARBA" id="ARBA00001928"/>
    </source>
</evidence>
<reference evidence="11" key="1">
    <citation type="submission" date="2017-09" db="EMBL/GenBank/DDBJ databases">
        <title>Depth-based differentiation of microbial function through sediment-hosted aquifers and enrichment of novel symbionts in the deep terrestrial subsurface.</title>
        <authorList>
            <person name="Probst A.J."/>
            <person name="Ladd B."/>
            <person name="Jarett J.K."/>
            <person name="Geller-Mcgrath D.E."/>
            <person name="Sieber C.M.K."/>
            <person name="Emerson J.B."/>
            <person name="Anantharaman K."/>
            <person name="Thomas B.C."/>
            <person name="Malmstrom R."/>
            <person name="Stieglmeier M."/>
            <person name="Klingl A."/>
            <person name="Woyke T."/>
            <person name="Ryan C.M."/>
            <person name="Banfield J.F."/>
        </authorList>
    </citation>
    <scope>NUCLEOTIDE SEQUENCE [LARGE SCALE GENOMIC DNA]</scope>
</reference>
<name>A0A2M7SAA2_9BACT</name>
<keyword evidence="6" id="KW-0865">Zymogen</keyword>
<dbReference type="Proteomes" id="UP000229307">
    <property type="component" value="Unassembled WGS sequence"/>
</dbReference>
<evidence type="ECO:0000256" key="7">
    <source>
        <dbReference type="ARBA" id="ARBA00023239"/>
    </source>
</evidence>
<dbReference type="InterPro" id="IPR016067">
    <property type="entry name" value="S-AdoMet_deCO2ase_core"/>
</dbReference>
<evidence type="ECO:0000256" key="6">
    <source>
        <dbReference type="ARBA" id="ARBA00023145"/>
    </source>
</evidence>
<keyword evidence="3" id="KW-0068">Autocatalytic cleavage</keyword>
<organism evidence="10 11">
    <name type="scientific">Candidatus Desantisbacteria bacterium CG_4_10_14_0_8_um_filter_48_22</name>
    <dbReference type="NCBI Taxonomy" id="1974543"/>
    <lineage>
        <taxon>Bacteria</taxon>
        <taxon>Candidatus Desantisiibacteriota</taxon>
    </lineage>
</organism>